<protein>
    <submittedName>
        <fullName evidence="2">Roadblock/LC7 domain protein</fullName>
    </submittedName>
</protein>
<evidence type="ECO:0000259" key="1">
    <source>
        <dbReference type="SMART" id="SM00960"/>
    </source>
</evidence>
<name>A0A399FDA0_9DEIN</name>
<organism evidence="2 3">
    <name type="scientific">Meiothermus granaticius NBRC 107808</name>
    <dbReference type="NCBI Taxonomy" id="1227551"/>
    <lineage>
        <taxon>Bacteria</taxon>
        <taxon>Thermotogati</taxon>
        <taxon>Deinococcota</taxon>
        <taxon>Deinococci</taxon>
        <taxon>Thermales</taxon>
        <taxon>Thermaceae</taxon>
        <taxon>Meiothermus</taxon>
    </lineage>
</organism>
<proteinExistence type="predicted"/>
<accession>A0A399FDA0</accession>
<dbReference type="Gene3D" id="3.30.450.30">
    <property type="entry name" value="Dynein light chain 2a, cytoplasmic"/>
    <property type="match status" value="1"/>
</dbReference>
<keyword evidence="3" id="KW-1185">Reference proteome</keyword>
<dbReference type="AlphaFoldDB" id="A0A399FDA0"/>
<dbReference type="EMBL" id="QWLB01000003">
    <property type="protein sequence ID" value="RIH93776.1"/>
    <property type="molecule type" value="Genomic_DNA"/>
</dbReference>
<sequence length="114" mass="12260">MCYFNLVLKSLEPLGIRQAVLTSQDGLVIESAGNSSPEPELLAAELATLLRNSQALSKSLGGSPKRFSLATEQREVLAVVFGRYCLGAVVDRTADRKSVGNELSRLALRLAKTL</sequence>
<dbReference type="InterPro" id="IPR004942">
    <property type="entry name" value="Roadblock/LAMTOR2_dom"/>
</dbReference>
<reference evidence="2 3" key="1">
    <citation type="submission" date="2018-08" db="EMBL/GenBank/DDBJ databases">
        <title>Meiothermus granaticius genome AF-68 sequencing project.</title>
        <authorList>
            <person name="Da Costa M.S."/>
            <person name="Albuquerque L."/>
            <person name="Raposo P."/>
            <person name="Froufe H.J.C."/>
            <person name="Barroso C.S."/>
            <person name="Egas C."/>
        </authorList>
    </citation>
    <scope>NUCLEOTIDE SEQUENCE [LARGE SCALE GENOMIC DNA]</scope>
    <source>
        <strain evidence="2 3">AF-68</strain>
    </source>
</reference>
<dbReference type="SUPFAM" id="SSF103196">
    <property type="entry name" value="Roadblock/LC7 domain"/>
    <property type="match status" value="1"/>
</dbReference>
<dbReference type="SMART" id="SM00960">
    <property type="entry name" value="Robl_LC7"/>
    <property type="match status" value="1"/>
</dbReference>
<dbReference type="RefSeq" id="WP_240631204.1">
    <property type="nucleotide sequence ID" value="NZ_BJXM01000002.1"/>
</dbReference>
<dbReference type="Proteomes" id="UP000266178">
    <property type="component" value="Unassembled WGS sequence"/>
</dbReference>
<dbReference type="Pfam" id="PF03259">
    <property type="entry name" value="Robl_LC7"/>
    <property type="match status" value="1"/>
</dbReference>
<feature type="domain" description="Roadblock/LAMTOR2" evidence="1">
    <location>
        <begin position="4"/>
        <end position="90"/>
    </location>
</feature>
<comment type="caution">
    <text evidence="2">The sequence shown here is derived from an EMBL/GenBank/DDBJ whole genome shotgun (WGS) entry which is preliminary data.</text>
</comment>
<evidence type="ECO:0000313" key="3">
    <source>
        <dbReference type="Proteomes" id="UP000266178"/>
    </source>
</evidence>
<evidence type="ECO:0000313" key="2">
    <source>
        <dbReference type="EMBL" id="RIH93776.1"/>
    </source>
</evidence>
<gene>
    <name evidence="2" type="ORF">Mgrana_00359</name>
</gene>